<evidence type="ECO:0000256" key="1">
    <source>
        <dbReference type="SAM" id="SignalP"/>
    </source>
</evidence>
<dbReference type="eggNOG" id="COG0398">
    <property type="taxonomic scope" value="Bacteria"/>
</dbReference>
<dbReference type="EMBL" id="AUVB01000053">
    <property type="protein sequence ID" value="KGE03673.1"/>
    <property type="molecule type" value="Genomic_DNA"/>
</dbReference>
<dbReference type="OrthoDB" id="526867at2"/>
<dbReference type="PANTHER" id="PTHR46361:SF3">
    <property type="entry name" value="ELECTRON CARRIER_ PROTEIN DISULFIDE OXIDOREDUCTASE"/>
    <property type="match status" value="1"/>
</dbReference>
<keyword evidence="4" id="KW-1185">Reference proteome</keyword>
<dbReference type="InterPro" id="IPR006869">
    <property type="entry name" value="DUF547"/>
</dbReference>
<accession>A0A095VRH6</accession>
<proteinExistence type="predicted"/>
<protein>
    <recommendedName>
        <fullName evidence="2">DUF547 domain-containing protein</fullName>
    </recommendedName>
</protein>
<evidence type="ECO:0000259" key="2">
    <source>
        <dbReference type="Pfam" id="PF04784"/>
    </source>
</evidence>
<feature type="domain" description="DUF547" evidence="2">
    <location>
        <begin position="76"/>
        <end position="189"/>
    </location>
</feature>
<keyword evidence="1" id="KW-0732">Signal</keyword>
<evidence type="ECO:0000313" key="4">
    <source>
        <dbReference type="Proteomes" id="UP000029640"/>
    </source>
</evidence>
<dbReference type="PATRIC" id="fig|1265313.6.peg.1744"/>
<reference evidence="3 4" key="1">
    <citation type="journal article" date="2014" name="Genome Announc.">
        <title>Genome Sequence of Gammaproteobacterial Pseudohaliea rubra Type Strain DSM 19751, Isolated from Coastal Seawater of the Mediterranean Sea.</title>
        <authorList>
            <person name="Spring S."/>
            <person name="Fiebig A."/>
            <person name="Riedel T."/>
            <person name="Goker M."/>
            <person name="Klenk H.P."/>
        </authorList>
    </citation>
    <scope>NUCLEOTIDE SEQUENCE [LARGE SCALE GENOMIC DNA]</scope>
    <source>
        <strain evidence="3 4">DSM 19751</strain>
    </source>
</reference>
<dbReference type="RefSeq" id="WP_035516229.1">
    <property type="nucleotide sequence ID" value="NZ_KN234762.1"/>
</dbReference>
<feature type="signal peptide" evidence="1">
    <location>
        <begin position="1"/>
        <end position="21"/>
    </location>
</feature>
<evidence type="ECO:0000313" key="3">
    <source>
        <dbReference type="EMBL" id="KGE03673.1"/>
    </source>
</evidence>
<gene>
    <name evidence="3" type="ORF">HRUBRA_01764</name>
</gene>
<dbReference type="AlphaFoldDB" id="A0A095VRH6"/>
<dbReference type="Proteomes" id="UP000029640">
    <property type="component" value="Unassembled WGS sequence"/>
</dbReference>
<dbReference type="PANTHER" id="PTHR46361">
    <property type="entry name" value="ELECTRON CARRIER/ PROTEIN DISULFIDE OXIDOREDUCTASE"/>
    <property type="match status" value="1"/>
</dbReference>
<comment type="caution">
    <text evidence="3">The sequence shown here is derived from an EMBL/GenBank/DDBJ whole genome shotgun (WGS) entry which is preliminary data.</text>
</comment>
<organism evidence="3 4">
    <name type="scientific">Pseudohaliea rubra DSM 19751</name>
    <dbReference type="NCBI Taxonomy" id="1265313"/>
    <lineage>
        <taxon>Bacteria</taxon>
        <taxon>Pseudomonadati</taxon>
        <taxon>Pseudomonadota</taxon>
        <taxon>Gammaproteobacteria</taxon>
        <taxon>Cellvibrionales</taxon>
        <taxon>Halieaceae</taxon>
        <taxon>Pseudohaliea</taxon>
    </lineage>
</organism>
<dbReference type="STRING" id="1265313.HRUBRA_01764"/>
<dbReference type="Pfam" id="PF04784">
    <property type="entry name" value="DUF547"/>
    <property type="match status" value="1"/>
</dbReference>
<sequence>MVRSLLVVLLLAVALPGAVLAAPPDHTPWTALLEAHVRPTGDGASTVVDYDGFARDRLALNRYLDRLSAVTRSDFDRWSADERLAFLINAYNGYTIVLVLSGWPDLKSIKDLGGWLRTPWEKRFFRLLGERRSLDDVEHGLIRGSGRYGEPRIHFAVNCASIGCPALRREAYLGDRLEEQLEDQARRFLGDESRNRVTDDAVAVSPLFKWYREDFTAGWRGADSLGAFLALYADALGPRRVNHMALEAGDLPVRFLTYDWRLNSASPPRER</sequence>
<name>A0A095VRH6_9GAMM</name>
<feature type="chain" id="PRO_5001911049" description="DUF547 domain-containing protein" evidence="1">
    <location>
        <begin position="22"/>
        <end position="271"/>
    </location>
</feature>
<dbReference type="HOGENOM" id="CLU_054137_1_2_6"/>